<reference evidence="10 11" key="1">
    <citation type="submission" date="2019-06" db="EMBL/GenBank/DDBJ databases">
        <title>Sequencing the genomes of 1000 actinobacteria strains.</title>
        <authorList>
            <person name="Klenk H.-P."/>
        </authorList>
    </citation>
    <scope>NUCLEOTIDE SEQUENCE [LARGE SCALE GENOMIC DNA]</scope>
    <source>
        <strain evidence="10 11">DSM 12335</strain>
    </source>
</reference>
<comment type="similarity">
    <text evidence="2">Belongs to the ABC-2 integral membrane protein family.</text>
</comment>
<sequence length="282" mass="32630">MTQTVEHPPLRPVGGRPSLQDYTRQLWQRRHFIYAESRARAFSGNRDYLLGNLWLVGRPILDGMIYYVVFALILRTDRGIDNFPAYLLIGVFLFSFTLRVTNTGVTSMLTSRNMLQSFSFPRASIPLSVITRETISMAPVLATMLVLIVLVSEENPISATWLLFPGVFALQVLFNTSVALYAARLGFELPDLRFFVAFIARLWFYASGVMYSITRFVNEGFWLWALQANPMYLVLDMSRDLLIYDTVPPLRHWLIMLLWAALSPLMAYYYFWRQEASYGQER</sequence>
<comment type="caution">
    <text evidence="10">The sequence shown here is derived from an EMBL/GenBank/DDBJ whole genome shotgun (WGS) entry which is preliminary data.</text>
</comment>
<dbReference type="GO" id="GO:0015920">
    <property type="term" value="P:lipopolysaccharide transport"/>
    <property type="evidence" value="ECO:0007669"/>
    <property type="project" value="TreeGrafter"/>
</dbReference>
<dbReference type="Proteomes" id="UP000319516">
    <property type="component" value="Unassembled WGS sequence"/>
</dbReference>
<evidence type="ECO:0000313" key="10">
    <source>
        <dbReference type="EMBL" id="TQL48962.1"/>
    </source>
</evidence>
<dbReference type="GO" id="GO:0005886">
    <property type="term" value="C:plasma membrane"/>
    <property type="evidence" value="ECO:0007669"/>
    <property type="project" value="UniProtKB-SubCell"/>
</dbReference>
<evidence type="ECO:0000256" key="8">
    <source>
        <dbReference type="SAM" id="Phobius"/>
    </source>
</evidence>
<feature type="transmembrane region" description="Helical" evidence="8">
    <location>
        <begin position="53"/>
        <end position="74"/>
    </location>
</feature>
<keyword evidence="6 8" id="KW-1133">Transmembrane helix</keyword>
<dbReference type="Pfam" id="PF01061">
    <property type="entry name" value="ABC2_membrane"/>
    <property type="match status" value="1"/>
</dbReference>
<evidence type="ECO:0000256" key="4">
    <source>
        <dbReference type="ARBA" id="ARBA00022475"/>
    </source>
</evidence>
<feature type="transmembrane region" description="Helical" evidence="8">
    <location>
        <begin position="250"/>
        <end position="272"/>
    </location>
</feature>
<keyword evidence="5 8" id="KW-0812">Transmembrane</keyword>
<feature type="transmembrane region" description="Helical" evidence="8">
    <location>
        <begin position="86"/>
        <end position="109"/>
    </location>
</feature>
<keyword evidence="4" id="KW-1003">Cell membrane</keyword>
<feature type="transmembrane region" description="Helical" evidence="8">
    <location>
        <begin position="221"/>
        <end position="238"/>
    </location>
</feature>
<evidence type="ECO:0000256" key="5">
    <source>
        <dbReference type="ARBA" id="ARBA00022692"/>
    </source>
</evidence>
<evidence type="ECO:0000256" key="6">
    <source>
        <dbReference type="ARBA" id="ARBA00022989"/>
    </source>
</evidence>
<name>A0A542YLJ5_9MICO</name>
<keyword evidence="3" id="KW-0813">Transport</keyword>
<evidence type="ECO:0000259" key="9">
    <source>
        <dbReference type="Pfam" id="PF01061"/>
    </source>
</evidence>
<evidence type="ECO:0000256" key="1">
    <source>
        <dbReference type="ARBA" id="ARBA00004429"/>
    </source>
</evidence>
<dbReference type="PANTHER" id="PTHR30413">
    <property type="entry name" value="INNER MEMBRANE TRANSPORT PERMEASE"/>
    <property type="match status" value="1"/>
</dbReference>
<feature type="transmembrane region" description="Helical" evidence="8">
    <location>
        <begin position="194"/>
        <end position="214"/>
    </location>
</feature>
<dbReference type="EMBL" id="VFOP01000001">
    <property type="protein sequence ID" value="TQL48962.1"/>
    <property type="molecule type" value="Genomic_DNA"/>
</dbReference>
<feature type="domain" description="ABC-2 type transporter transmembrane" evidence="9">
    <location>
        <begin position="46"/>
        <end position="241"/>
    </location>
</feature>
<evidence type="ECO:0000256" key="3">
    <source>
        <dbReference type="ARBA" id="ARBA00022448"/>
    </source>
</evidence>
<organism evidence="10 11">
    <name type="scientific">Ornithinicoccus hortensis</name>
    <dbReference type="NCBI Taxonomy" id="82346"/>
    <lineage>
        <taxon>Bacteria</taxon>
        <taxon>Bacillati</taxon>
        <taxon>Actinomycetota</taxon>
        <taxon>Actinomycetes</taxon>
        <taxon>Micrococcales</taxon>
        <taxon>Intrasporangiaceae</taxon>
        <taxon>Ornithinicoccus</taxon>
    </lineage>
</organism>
<feature type="transmembrane region" description="Helical" evidence="8">
    <location>
        <begin position="129"/>
        <end position="150"/>
    </location>
</feature>
<evidence type="ECO:0000313" key="11">
    <source>
        <dbReference type="Proteomes" id="UP000319516"/>
    </source>
</evidence>
<dbReference type="OrthoDB" id="4186295at2"/>
<protein>
    <submittedName>
        <fullName evidence="10">Teichoic acid transport system permease protein</fullName>
    </submittedName>
</protein>
<keyword evidence="7 8" id="KW-0472">Membrane</keyword>
<keyword evidence="11" id="KW-1185">Reference proteome</keyword>
<proteinExistence type="inferred from homology"/>
<comment type="subcellular location">
    <subcellularLocation>
        <location evidence="1">Cell inner membrane</location>
        <topology evidence="1">Multi-pass membrane protein</topology>
    </subcellularLocation>
</comment>
<accession>A0A542YLJ5</accession>
<evidence type="ECO:0000256" key="2">
    <source>
        <dbReference type="ARBA" id="ARBA00007783"/>
    </source>
</evidence>
<dbReference type="GO" id="GO:0140359">
    <property type="term" value="F:ABC-type transporter activity"/>
    <property type="evidence" value="ECO:0007669"/>
    <property type="project" value="InterPro"/>
</dbReference>
<dbReference type="InterPro" id="IPR013525">
    <property type="entry name" value="ABC2_TM"/>
</dbReference>
<evidence type="ECO:0000256" key="7">
    <source>
        <dbReference type="ARBA" id="ARBA00023136"/>
    </source>
</evidence>
<dbReference type="AlphaFoldDB" id="A0A542YLJ5"/>
<feature type="transmembrane region" description="Helical" evidence="8">
    <location>
        <begin position="162"/>
        <end position="182"/>
    </location>
</feature>
<dbReference type="RefSeq" id="WP_141783278.1">
    <property type="nucleotide sequence ID" value="NZ_BAAAIK010000006.1"/>
</dbReference>
<gene>
    <name evidence="10" type="ORF">FB467_0024</name>
</gene>
<dbReference type="PANTHER" id="PTHR30413:SF8">
    <property type="entry name" value="TRANSPORT PERMEASE PROTEIN"/>
    <property type="match status" value="1"/>
</dbReference>